<sequence length="144" mass="16793">MQLLHLLPTLTYLDYKPDSREGEYTLKPLLECLTPPLLRTIFNHATREAFPNIILDDGGDEHYRHELLLPNLKELVLTLWVETVPLLVDFLRLRKSSGAPQKLQVHPHIRQRWNQARLSNKMRLSTAFQEFQGDDSLEVFVHTA</sequence>
<keyword evidence="2" id="KW-1185">Reference proteome</keyword>
<organism evidence="1 2">
    <name type="scientific">Gymnopus androsaceus JB14</name>
    <dbReference type="NCBI Taxonomy" id="1447944"/>
    <lineage>
        <taxon>Eukaryota</taxon>
        <taxon>Fungi</taxon>
        <taxon>Dikarya</taxon>
        <taxon>Basidiomycota</taxon>
        <taxon>Agaricomycotina</taxon>
        <taxon>Agaricomycetes</taxon>
        <taxon>Agaricomycetidae</taxon>
        <taxon>Agaricales</taxon>
        <taxon>Marasmiineae</taxon>
        <taxon>Omphalotaceae</taxon>
        <taxon>Gymnopus</taxon>
    </lineage>
</organism>
<name>A0A6A4H8Y8_9AGAR</name>
<proteinExistence type="predicted"/>
<evidence type="ECO:0000313" key="2">
    <source>
        <dbReference type="Proteomes" id="UP000799118"/>
    </source>
</evidence>
<accession>A0A6A4H8Y8</accession>
<gene>
    <name evidence="1" type="ORF">BT96DRAFT_923866</name>
</gene>
<dbReference type="EMBL" id="ML769564">
    <property type="protein sequence ID" value="KAE9393794.1"/>
    <property type="molecule type" value="Genomic_DNA"/>
</dbReference>
<dbReference type="AlphaFoldDB" id="A0A6A4H8Y8"/>
<dbReference type="Proteomes" id="UP000799118">
    <property type="component" value="Unassembled WGS sequence"/>
</dbReference>
<reference evidence="1" key="1">
    <citation type="journal article" date="2019" name="Environ. Microbiol.">
        <title>Fungal ecological strategies reflected in gene transcription - a case study of two litter decomposers.</title>
        <authorList>
            <person name="Barbi F."/>
            <person name="Kohler A."/>
            <person name="Barry K."/>
            <person name="Baskaran P."/>
            <person name="Daum C."/>
            <person name="Fauchery L."/>
            <person name="Ihrmark K."/>
            <person name="Kuo A."/>
            <person name="LaButti K."/>
            <person name="Lipzen A."/>
            <person name="Morin E."/>
            <person name="Grigoriev I.V."/>
            <person name="Henrissat B."/>
            <person name="Lindahl B."/>
            <person name="Martin F."/>
        </authorList>
    </citation>
    <scope>NUCLEOTIDE SEQUENCE</scope>
    <source>
        <strain evidence="1">JB14</strain>
    </source>
</reference>
<evidence type="ECO:0000313" key="1">
    <source>
        <dbReference type="EMBL" id="KAE9393794.1"/>
    </source>
</evidence>
<protein>
    <submittedName>
        <fullName evidence="1">Uncharacterized protein</fullName>
    </submittedName>
</protein>